<dbReference type="AlphaFoldDB" id="A0A0K0GNY7"/>
<sequence length="48" mass="5342">MLAGRLRDAQAAHARMCVKRDMRTPTIAARRVAQWHEARDGLINAAGK</sequence>
<dbReference type="KEGG" id="xop:PXO_05725"/>
<reference evidence="1 2" key="1">
    <citation type="journal article" date="2008" name="BMC Genomics">
        <title>Genome sequence and rapid evolution of the rice pathogen Xanthomonas oryzae pv. oryzae PXO99A.</title>
        <authorList>
            <person name="Salzberg S.L."/>
            <person name="Sommer D.D."/>
            <person name="Schatz M.C."/>
            <person name="Phillippy A.M."/>
            <person name="Rabinowicz P.D."/>
            <person name="Tsuge S."/>
            <person name="Furutani A."/>
            <person name="Ochiai H."/>
            <person name="Delcher A.L."/>
            <person name="Kelley D."/>
            <person name="Madupu R."/>
            <person name="Puiu D."/>
            <person name="Radune D."/>
            <person name="Shumway M."/>
            <person name="Trapnell C."/>
            <person name="Aparna G."/>
            <person name="Jha G."/>
            <person name="Pandey A."/>
            <person name="Patil P.B."/>
            <person name="Ishihara H."/>
            <person name="Meyer D.F."/>
            <person name="Szurek B."/>
            <person name="Verdier V."/>
            <person name="Koebnik R."/>
            <person name="Dow J.M."/>
            <person name="Ryan R.P."/>
            <person name="Hirata H."/>
            <person name="Tsuyumu S."/>
            <person name="Won Lee S."/>
            <person name="Seo Y.S."/>
            <person name="Sriariyanum M."/>
            <person name="Ronald P.C."/>
            <person name="Sonti R.V."/>
            <person name="Van Sluys M.A."/>
            <person name="Leach J.E."/>
            <person name="White F.F."/>
            <person name="Bogdanove A.J."/>
        </authorList>
    </citation>
    <scope>NUCLEOTIDE SEQUENCE [LARGE SCALE GENOMIC DNA]</scope>
    <source>
        <strain evidence="1 2">PXO99A</strain>
    </source>
</reference>
<dbReference type="HOGENOM" id="CLU_3159397_0_0_6"/>
<evidence type="ECO:0000313" key="1">
    <source>
        <dbReference type="EMBL" id="ACD60596.1"/>
    </source>
</evidence>
<gene>
    <name evidence="1" type="ordered locus">PXO_05725</name>
</gene>
<organism evidence="1 2">
    <name type="scientific">Xanthomonas oryzae pv. oryzae (strain PXO99A)</name>
    <dbReference type="NCBI Taxonomy" id="360094"/>
    <lineage>
        <taxon>Bacteria</taxon>
        <taxon>Pseudomonadati</taxon>
        <taxon>Pseudomonadota</taxon>
        <taxon>Gammaproteobacteria</taxon>
        <taxon>Lysobacterales</taxon>
        <taxon>Lysobacteraceae</taxon>
        <taxon>Xanthomonas</taxon>
    </lineage>
</organism>
<evidence type="ECO:0000313" key="2">
    <source>
        <dbReference type="Proteomes" id="UP000001740"/>
    </source>
</evidence>
<protein>
    <submittedName>
        <fullName evidence="1">Uncharacterized protein</fullName>
    </submittedName>
</protein>
<dbReference type="Proteomes" id="UP000001740">
    <property type="component" value="Chromosome"/>
</dbReference>
<accession>A0A0K0GNY7</accession>
<proteinExistence type="predicted"/>
<name>A0A0K0GNY7_XANOP</name>
<dbReference type="EMBL" id="CP000967">
    <property type="protein sequence ID" value="ACD60596.1"/>
    <property type="molecule type" value="Genomic_DNA"/>
</dbReference>